<feature type="compositionally biased region" description="Pro residues" evidence="2">
    <location>
        <begin position="464"/>
        <end position="488"/>
    </location>
</feature>
<dbReference type="InterPro" id="IPR017972">
    <property type="entry name" value="Cyt_P450_CS"/>
</dbReference>
<evidence type="ECO:0000313" key="3">
    <source>
        <dbReference type="EMBL" id="BFP45169.1"/>
    </source>
</evidence>
<evidence type="ECO:0000256" key="1">
    <source>
        <dbReference type="ARBA" id="ARBA00010617"/>
    </source>
</evidence>
<accession>A0AB33JPI0</accession>
<dbReference type="AlphaFoldDB" id="A0AB33JPI0"/>
<feature type="region of interest" description="Disordered" evidence="2">
    <location>
        <begin position="455"/>
        <end position="493"/>
    </location>
</feature>
<protein>
    <submittedName>
        <fullName evidence="3">Cytochrome P450</fullName>
    </submittedName>
</protein>
<name>A0AB33JPI0_9ACTN</name>
<dbReference type="PRINTS" id="PR00359">
    <property type="entry name" value="BP450"/>
</dbReference>
<dbReference type="EMBL" id="AP035881">
    <property type="protein sequence ID" value="BFP45169.1"/>
    <property type="molecule type" value="Genomic_DNA"/>
</dbReference>
<dbReference type="GO" id="GO:0020037">
    <property type="term" value="F:heme binding"/>
    <property type="evidence" value="ECO:0007669"/>
    <property type="project" value="InterPro"/>
</dbReference>
<dbReference type="PANTHER" id="PTHR46696:SF1">
    <property type="entry name" value="CYTOCHROME P450 YJIB-RELATED"/>
    <property type="match status" value="1"/>
</dbReference>
<feature type="region of interest" description="Disordered" evidence="2">
    <location>
        <begin position="1"/>
        <end position="24"/>
    </location>
</feature>
<dbReference type="Gene3D" id="1.10.630.10">
    <property type="entry name" value="Cytochrome P450"/>
    <property type="match status" value="1"/>
</dbReference>
<evidence type="ECO:0000256" key="2">
    <source>
        <dbReference type="SAM" id="MobiDB-lite"/>
    </source>
</evidence>
<dbReference type="CDD" id="cd20623">
    <property type="entry name" value="CYP_unk"/>
    <property type="match status" value="1"/>
</dbReference>
<proteinExistence type="inferred from homology"/>
<dbReference type="GO" id="GO:0005506">
    <property type="term" value="F:iron ion binding"/>
    <property type="evidence" value="ECO:0007669"/>
    <property type="project" value="InterPro"/>
</dbReference>
<gene>
    <name evidence="3" type="ORF">KCMC57_15370</name>
</gene>
<sequence>MTTPFRDDAVQTPPPGCPAHGLGADGLGTLGAHGLGTQGLGTRGRGAHGLGAPGLRRLYGPEAEADPAALYEKLRAEHGEVAPVLLHGDLPAWLILGHSANLTAMRTPSRFSRDSRRWTAFQQGLVTPDSPLMPVIAWQPLCVFADGAEHKRLRGAVTDGLNRVDRRGIRRYVTRFADQLIEDFGPAGQAELVAQFAEHLPMLVMTHVVGMPEEYGPRLVDAARDLMKGTETAIASNDYVVETLRRMMERKRVAPGADLVSWLMQHEAGLTDDEVLEHLRVVLLAANETTVNLIADTLKMVLTDRRFRAHLSGGHMTLPDALDQVLWDSAPMSLIAGRWATGDTELGGQQIKAGDMLLLGLAAGNVDPAVRPDLSKPLHGNRAHLAFGGGPHECPGQDMGRAIAETGIDILLTRLPDLQLAVSEEELTWTSAWLSRHLTELPVRFTPRTKPAETTLTAVRTVPATPPPPPTAPPVARPVQPPAPPVGPPATATVPRQVRGWWSALTARFRR</sequence>
<comment type="similarity">
    <text evidence="1">Belongs to the cytochrome P450 family.</text>
</comment>
<dbReference type="PANTHER" id="PTHR46696">
    <property type="entry name" value="P450, PUTATIVE (EUROFUNG)-RELATED"/>
    <property type="match status" value="1"/>
</dbReference>
<reference evidence="3" key="1">
    <citation type="submission" date="2024-07" db="EMBL/GenBank/DDBJ databases">
        <title>Complete genome sequences of cellulolytic bacteria, Kitasatospora sp. CMC57 and Streptomyces sp. CMC78, isolated from Japanese agricultural soil.</title>
        <authorList>
            <person name="Hashimoto T."/>
            <person name="Ito M."/>
            <person name="Iwamoto M."/>
            <person name="Fukahori D."/>
            <person name="Shoda T."/>
            <person name="Sakoda M."/>
            <person name="Morohoshi T."/>
            <person name="Mitsuboshi M."/>
            <person name="Nishizawa T."/>
        </authorList>
    </citation>
    <scope>NUCLEOTIDE SEQUENCE</scope>
    <source>
        <strain evidence="3">CMC57</strain>
    </source>
</reference>
<dbReference type="SUPFAM" id="SSF48264">
    <property type="entry name" value="Cytochrome P450"/>
    <property type="match status" value="1"/>
</dbReference>
<dbReference type="InterPro" id="IPR036396">
    <property type="entry name" value="Cyt_P450_sf"/>
</dbReference>
<dbReference type="RefSeq" id="WP_407987696.1">
    <property type="nucleotide sequence ID" value="NZ_AP035881.2"/>
</dbReference>
<dbReference type="InterPro" id="IPR002397">
    <property type="entry name" value="Cyt_P450_B"/>
</dbReference>
<dbReference type="PROSITE" id="PS00086">
    <property type="entry name" value="CYTOCHROME_P450"/>
    <property type="match status" value="1"/>
</dbReference>
<dbReference type="GO" id="GO:0016705">
    <property type="term" value="F:oxidoreductase activity, acting on paired donors, with incorporation or reduction of molecular oxygen"/>
    <property type="evidence" value="ECO:0007669"/>
    <property type="project" value="InterPro"/>
</dbReference>
<dbReference type="GO" id="GO:0004497">
    <property type="term" value="F:monooxygenase activity"/>
    <property type="evidence" value="ECO:0007669"/>
    <property type="project" value="InterPro"/>
</dbReference>
<organism evidence="3">
    <name type="scientific">Kitasatospora sp. CMC57</name>
    <dbReference type="NCBI Taxonomy" id="3231513"/>
    <lineage>
        <taxon>Bacteria</taxon>
        <taxon>Bacillati</taxon>
        <taxon>Actinomycetota</taxon>
        <taxon>Actinomycetes</taxon>
        <taxon>Kitasatosporales</taxon>
        <taxon>Streptomycetaceae</taxon>
        <taxon>Kitasatospora</taxon>
    </lineage>
</organism>